<reference evidence="2 3" key="1">
    <citation type="submission" date="2024-09" db="EMBL/GenBank/DDBJ databases">
        <authorList>
            <person name="Sun Q."/>
            <person name="Mori K."/>
        </authorList>
    </citation>
    <scope>NUCLEOTIDE SEQUENCE [LARGE SCALE GENOMIC DNA]</scope>
    <source>
        <strain evidence="2 3">JCM 11201</strain>
    </source>
</reference>
<organism evidence="2 3">
    <name type="scientific">Ectobacillus funiculus</name>
    <dbReference type="NCBI Taxonomy" id="137993"/>
    <lineage>
        <taxon>Bacteria</taxon>
        <taxon>Bacillati</taxon>
        <taxon>Bacillota</taxon>
        <taxon>Bacilli</taxon>
        <taxon>Bacillales</taxon>
        <taxon>Bacillaceae</taxon>
        <taxon>Ectobacillus</taxon>
    </lineage>
</organism>
<feature type="transmembrane region" description="Helical" evidence="1">
    <location>
        <begin position="65"/>
        <end position="84"/>
    </location>
</feature>
<accession>A0ABV5WKP6</accession>
<comment type="caution">
    <text evidence="2">The sequence shown here is derived from an EMBL/GenBank/DDBJ whole genome shotgun (WGS) entry which is preliminary data.</text>
</comment>
<sequence>MNPLKESYPSFKEIQDLQHKLQKMLTDYWLHHDLFTFQWWLLLCIWIVPWIIWWRYVQRKRIKEILLFGSLLMLLVGFLDDIGVNCNLWSYPYKLTSVVPKLVAIDYGIIIIAHMSVYQHFKRWKSFLIANVIMATIFSFICEPITVWLKIYRLDNWEYAYSLPIYVAKAALVKWIVDVVLTRKMKQ</sequence>
<evidence type="ECO:0000256" key="1">
    <source>
        <dbReference type="SAM" id="Phobius"/>
    </source>
</evidence>
<protein>
    <submittedName>
        <fullName evidence="2">CBO0543 family protein</fullName>
    </submittedName>
</protein>
<dbReference type="Proteomes" id="UP001589609">
    <property type="component" value="Unassembled WGS sequence"/>
</dbReference>
<gene>
    <name evidence="2" type="ORF">ACFFMS_23440</name>
</gene>
<evidence type="ECO:0000313" key="3">
    <source>
        <dbReference type="Proteomes" id="UP001589609"/>
    </source>
</evidence>
<dbReference type="InterPro" id="IPR048147">
    <property type="entry name" value="CBO0543-like"/>
</dbReference>
<keyword evidence="1" id="KW-1133">Transmembrane helix</keyword>
<name>A0ABV5WKP6_9BACI</name>
<keyword evidence="1" id="KW-0472">Membrane</keyword>
<feature type="transmembrane region" description="Helical" evidence="1">
    <location>
        <begin position="34"/>
        <end position="53"/>
    </location>
</feature>
<feature type="transmembrane region" description="Helical" evidence="1">
    <location>
        <begin position="104"/>
        <end position="121"/>
    </location>
</feature>
<evidence type="ECO:0000313" key="2">
    <source>
        <dbReference type="EMBL" id="MFB9761209.1"/>
    </source>
</evidence>
<feature type="transmembrane region" description="Helical" evidence="1">
    <location>
        <begin position="161"/>
        <end position="181"/>
    </location>
</feature>
<keyword evidence="3" id="KW-1185">Reference proteome</keyword>
<feature type="transmembrane region" description="Helical" evidence="1">
    <location>
        <begin position="128"/>
        <end position="149"/>
    </location>
</feature>
<keyword evidence="1" id="KW-0812">Transmembrane</keyword>
<proteinExistence type="predicted"/>
<dbReference type="EMBL" id="JBHMAF010000188">
    <property type="protein sequence ID" value="MFB9761209.1"/>
    <property type="molecule type" value="Genomic_DNA"/>
</dbReference>
<dbReference type="RefSeq" id="WP_342044655.1">
    <property type="nucleotide sequence ID" value="NZ_JBHMAF010000188.1"/>
</dbReference>
<dbReference type="NCBIfam" id="NF041644">
    <property type="entry name" value="CBO0543_fam"/>
    <property type="match status" value="1"/>
</dbReference>